<feature type="binding site" evidence="7">
    <location>
        <begin position="115"/>
        <end position="121"/>
    </location>
    <ligand>
        <name>ATP</name>
        <dbReference type="ChEBI" id="CHEBI:30616"/>
    </ligand>
</feature>
<dbReference type="GO" id="GO:0008360">
    <property type="term" value="P:regulation of cell shape"/>
    <property type="evidence" value="ECO:0007669"/>
    <property type="project" value="UniProtKB-KW"/>
</dbReference>
<evidence type="ECO:0000313" key="11">
    <source>
        <dbReference type="Proteomes" id="UP000287233"/>
    </source>
</evidence>
<dbReference type="PANTHER" id="PTHR43692">
    <property type="entry name" value="UDP-N-ACETYLMURAMOYLALANINE--D-GLUTAMATE LIGASE"/>
    <property type="match status" value="1"/>
</dbReference>
<dbReference type="GO" id="GO:0009252">
    <property type="term" value="P:peptidoglycan biosynthetic process"/>
    <property type="evidence" value="ECO:0007669"/>
    <property type="project" value="UniProtKB-UniRule"/>
</dbReference>
<evidence type="ECO:0000256" key="2">
    <source>
        <dbReference type="ARBA" id="ARBA00004752"/>
    </source>
</evidence>
<dbReference type="SUPFAM" id="SSF53623">
    <property type="entry name" value="MurD-like peptide ligases, catalytic domain"/>
    <property type="match status" value="1"/>
</dbReference>
<dbReference type="GO" id="GO:0005524">
    <property type="term" value="F:ATP binding"/>
    <property type="evidence" value="ECO:0007669"/>
    <property type="project" value="UniProtKB-UniRule"/>
</dbReference>
<comment type="catalytic activity">
    <reaction evidence="7">
        <text>UDP-N-acetyl-alpha-D-muramoyl-L-alanine + D-glutamate + ATP = UDP-N-acetyl-alpha-D-muramoyl-L-alanyl-D-glutamate + ADP + phosphate + H(+)</text>
        <dbReference type="Rhea" id="RHEA:16429"/>
        <dbReference type="ChEBI" id="CHEBI:15378"/>
        <dbReference type="ChEBI" id="CHEBI:29986"/>
        <dbReference type="ChEBI" id="CHEBI:30616"/>
        <dbReference type="ChEBI" id="CHEBI:43474"/>
        <dbReference type="ChEBI" id="CHEBI:83898"/>
        <dbReference type="ChEBI" id="CHEBI:83900"/>
        <dbReference type="ChEBI" id="CHEBI:456216"/>
        <dbReference type="EC" id="6.3.2.9"/>
    </reaction>
</comment>
<dbReference type="AlphaFoldDB" id="A0A410FWK6"/>
<feature type="domain" description="Mur ligase C-terminal" evidence="8">
    <location>
        <begin position="287"/>
        <end position="400"/>
    </location>
</feature>
<dbReference type="InterPro" id="IPR013221">
    <property type="entry name" value="Mur_ligase_cen"/>
</dbReference>
<dbReference type="GO" id="GO:0008764">
    <property type="term" value="F:UDP-N-acetylmuramoylalanine-D-glutamate ligase activity"/>
    <property type="evidence" value="ECO:0007669"/>
    <property type="project" value="UniProtKB-UniRule"/>
</dbReference>
<evidence type="ECO:0000256" key="7">
    <source>
        <dbReference type="HAMAP-Rule" id="MF_00639"/>
    </source>
</evidence>
<gene>
    <name evidence="7" type="primary">murD</name>
    <name evidence="10" type="ORF">BIP78_1562</name>
</gene>
<evidence type="ECO:0000313" key="10">
    <source>
        <dbReference type="EMBL" id="QAA77328.1"/>
    </source>
</evidence>
<dbReference type="Pfam" id="PF08245">
    <property type="entry name" value="Mur_ligase_M"/>
    <property type="match status" value="1"/>
</dbReference>
<dbReference type="InterPro" id="IPR036615">
    <property type="entry name" value="Mur_ligase_C_dom_sf"/>
</dbReference>
<name>A0A410FWK6_BIPS1</name>
<dbReference type="GO" id="GO:0051301">
    <property type="term" value="P:cell division"/>
    <property type="evidence" value="ECO:0007669"/>
    <property type="project" value="UniProtKB-KW"/>
</dbReference>
<keyword evidence="6 7" id="KW-0067">ATP-binding</keyword>
<dbReference type="GO" id="GO:0005737">
    <property type="term" value="C:cytoplasm"/>
    <property type="evidence" value="ECO:0007669"/>
    <property type="project" value="UniProtKB-SubCell"/>
</dbReference>
<dbReference type="EC" id="6.3.2.9" evidence="7"/>
<reference evidence="11" key="1">
    <citation type="submission" date="2018-12" db="EMBL/GenBank/DDBJ databases">
        <title>Complete genome sequence of an uncultured bacterium of the candidate phylum Bipolaricaulota.</title>
        <authorList>
            <person name="Kadnikov V.V."/>
            <person name="Mardanov A.V."/>
            <person name="Beletsky A.V."/>
            <person name="Frank Y.A."/>
            <person name="Karnachuk O.V."/>
            <person name="Ravin N.V."/>
        </authorList>
    </citation>
    <scope>NUCLEOTIDE SEQUENCE [LARGE SCALE GENOMIC DNA]</scope>
</reference>
<dbReference type="Gene3D" id="3.40.1190.10">
    <property type="entry name" value="Mur-like, catalytic domain"/>
    <property type="match status" value="1"/>
</dbReference>
<evidence type="ECO:0000259" key="9">
    <source>
        <dbReference type="Pfam" id="PF08245"/>
    </source>
</evidence>
<dbReference type="Gene3D" id="3.40.50.720">
    <property type="entry name" value="NAD(P)-binding Rossmann-like Domain"/>
    <property type="match status" value="1"/>
</dbReference>
<keyword evidence="3 7" id="KW-0963">Cytoplasm</keyword>
<evidence type="ECO:0000256" key="5">
    <source>
        <dbReference type="ARBA" id="ARBA00022741"/>
    </source>
</evidence>
<dbReference type="SUPFAM" id="SSF51984">
    <property type="entry name" value="MurCD N-terminal domain"/>
    <property type="match status" value="1"/>
</dbReference>
<accession>A0A410FWK6</accession>
<dbReference type="Gene3D" id="3.90.190.20">
    <property type="entry name" value="Mur ligase, C-terminal domain"/>
    <property type="match status" value="1"/>
</dbReference>
<evidence type="ECO:0000256" key="1">
    <source>
        <dbReference type="ARBA" id="ARBA00004496"/>
    </source>
</evidence>
<keyword evidence="7" id="KW-0131">Cell cycle</keyword>
<dbReference type="SUPFAM" id="SSF53244">
    <property type="entry name" value="MurD-like peptide ligases, peptide-binding domain"/>
    <property type="match status" value="1"/>
</dbReference>
<evidence type="ECO:0000256" key="4">
    <source>
        <dbReference type="ARBA" id="ARBA00022598"/>
    </source>
</evidence>
<dbReference type="Pfam" id="PF02875">
    <property type="entry name" value="Mur_ligase_C"/>
    <property type="match status" value="1"/>
</dbReference>
<dbReference type="UniPathway" id="UPA00219"/>
<dbReference type="InterPro" id="IPR036565">
    <property type="entry name" value="Mur-like_cat_sf"/>
</dbReference>
<dbReference type="HAMAP" id="MF_00639">
    <property type="entry name" value="MurD"/>
    <property type="match status" value="1"/>
</dbReference>
<dbReference type="InterPro" id="IPR004101">
    <property type="entry name" value="Mur_ligase_C"/>
</dbReference>
<proteinExistence type="inferred from homology"/>
<keyword evidence="4 7" id="KW-0436">Ligase</keyword>
<feature type="domain" description="Mur ligase central" evidence="9">
    <location>
        <begin position="113"/>
        <end position="219"/>
    </location>
</feature>
<keyword evidence="7" id="KW-0961">Cell wall biogenesis/degradation</keyword>
<protein>
    <recommendedName>
        <fullName evidence="7">UDP-N-acetylmuramoylalanine--D-glutamate ligase</fullName>
        <ecNumber evidence="7">6.3.2.9</ecNumber>
    </recommendedName>
    <alternativeName>
        <fullName evidence="7">D-glutamic acid-adding enzyme</fullName>
    </alternativeName>
    <alternativeName>
        <fullName evidence="7">UDP-N-acetylmuramoyl-L-alanyl-D-glutamate synthetase</fullName>
    </alternativeName>
</protein>
<dbReference type="PANTHER" id="PTHR43692:SF1">
    <property type="entry name" value="UDP-N-ACETYLMURAMOYLALANINE--D-GLUTAMATE LIGASE"/>
    <property type="match status" value="1"/>
</dbReference>
<dbReference type="GO" id="GO:0071555">
    <property type="term" value="P:cell wall organization"/>
    <property type="evidence" value="ECO:0007669"/>
    <property type="project" value="UniProtKB-KW"/>
</dbReference>
<evidence type="ECO:0000259" key="8">
    <source>
        <dbReference type="Pfam" id="PF02875"/>
    </source>
</evidence>
<evidence type="ECO:0000256" key="3">
    <source>
        <dbReference type="ARBA" id="ARBA00022490"/>
    </source>
</evidence>
<evidence type="ECO:0000256" key="6">
    <source>
        <dbReference type="ARBA" id="ARBA00022840"/>
    </source>
</evidence>
<dbReference type="InterPro" id="IPR005762">
    <property type="entry name" value="MurD"/>
</dbReference>
<dbReference type="KEGG" id="bih:BIP78_1562"/>
<comment type="pathway">
    <text evidence="2 7">Cell wall biogenesis; peptidoglycan biosynthesis.</text>
</comment>
<keyword evidence="7" id="KW-0573">Peptidoglycan synthesis</keyword>
<comment type="similarity">
    <text evidence="7">Belongs to the MurCDEF family.</text>
</comment>
<keyword evidence="5 7" id="KW-0547">Nucleotide-binding</keyword>
<keyword evidence="7" id="KW-0133">Cell shape</keyword>
<comment type="function">
    <text evidence="7">Cell wall formation. Catalyzes the addition of glutamate to the nucleotide precursor UDP-N-acetylmuramoyl-L-alanine (UMA).</text>
</comment>
<dbReference type="EMBL" id="CP034928">
    <property type="protein sequence ID" value="QAA77328.1"/>
    <property type="molecule type" value="Genomic_DNA"/>
</dbReference>
<sequence length="427" mass="45539">MHWPFPFRRVGVLGLARTGRAVVAALAPLGLSVFVSERGFLSPDDRAFLVEHGVEWEEGGHTDRVLEADLIVPSPGVPPRLDMLGVARRQGTSIWSEIELAYRLGRPSVLVAVTGTNGKTTTAELVGAILGAAGRDPVVAGNIGCPAIATVDAVRDRPWVLEVSSYQLEWTETFRPTVAVWLNFAPDHLDHHGSLAAYFAAKAQILARQREVDQAVLSREILACVAPRAQTIDYGGVELPPGWGKGLAAHLRADLAAAWAAACGACPEIRRSPPPYGAIVPALRQPHRMERVGEFRGIPFVDDSKGTNAHATVAALSAIPGPVVLILGGRHKGGGYEALLPCLRAKVRACVLIGESQAYFATLLASAGIPYELAGDPPDALQRAYRAARPGDTVLLSPACASFDQFRDYAHRGEVFREAFAALLGAE</sequence>
<dbReference type="Pfam" id="PF21377">
    <property type="entry name" value="MurD_N"/>
    <property type="match status" value="1"/>
</dbReference>
<dbReference type="Proteomes" id="UP000287233">
    <property type="component" value="Chromosome"/>
</dbReference>
<keyword evidence="7" id="KW-0132">Cell division</keyword>
<organism evidence="10 11">
    <name type="scientific">Bipolaricaulis sibiricus</name>
    <dbReference type="NCBI Taxonomy" id="2501609"/>
    <lineage>
        <taxon>Bacteria</taxon>
        <taxon>Candidatus Bipolaricaulota</taxon>
        <taxon>Candidatus Bipolaricaulia</taxon>
        <taxon>Candidatus Bipolaricaulales</taxon>
        <taxon>Candidatus Bipolaricaulaceae</taxon>
        <taxon>Candidatus Bipolaricaulis</taxon>
    </lineage>
</organism>
<comment type="subcellular location">
    <subcellularLocation>
        <location evidence="1 7">Cytoplasm</location>
    </subcellularLocation>
</comment>